<dbReference type="PANTHER" id="PTHR42776:SF13">
    <property type="entry name" value="DIPEPTIDYL-PEPTIDASE 5"/>
    <property type="match status" value="1"/>
</dbReference>
<protein>
    <submittedName>
        <fullName evidence="7">Prolyl tripeptidyl peptidase</fullName>
        <ecNumber evidence="7">3.4.14.12</ecNumber>
    </submittedName>
</protein>
<dbReference type="OrthoDB" id="269409at2"/>
<gene>
    <name evidence="7" type="primary">ptpA_3</name>
    <name evidence="7" type="ORF">Pla8534_68940</name>
</gene>
<sequence length="677" mass="75002">MSDKPQPGTGHREGLVHAEVPGDRLLTAIDLWRIPRVGAPCACPVMERLVVPVTTWPGDMRSKLTRLWLVSPEGTACRPLTGDHGSAGAPAWSPDGKQLAYTWKPNADEKARPQLRLLPLDGGESEALTDLPLGVLDARWLPDGSGLVIAAKLLAGHATVEATRAEADRREQDPVQAHATEERLFRYWDQWLTDGAQPHFFHLDLASRVLRDLTPQANAWLSFMDPTGQFDMAPDGSEFVFAGLVADEEKNEVESRIFRVALSGGEIECLTPDAPAGCSRPRYAPDGKTIVYGRTEDRYFYADRPRLYRIDRSNGSHAPWCDDWDQAPSDWEFAPDGALLFVAEHAARTHLYQLAADEATPRLVAQGGSIGSPCIGAGGTVYCTWQNLQQPPEVHRCDLSRQQTERLTRFTDEALAGVRFGVVQEIECEGAEGERIQSFVVLPPGHDAGHPAPLVNVIHGGPHGVWGDAFHFRWSAQLFAAAGYVVALPNFQGSTSWGNDFAQRIQGEWGKRPFEDVMAVTDHLIERGLVDSQRMAAIGGSYGGYLVSWIAGHTDRFRCIVNHAGVYNTLSMFASDVTWGRGRSIGGEPWSGLEGIDRYNPARFTADMNTPMLVIHGDKDYRVPVTQGLECYGVLQAKGVPCRLLHFPDENHWILKPHNSLRWYQEVQDWIDRWLAD</sequence>
<dbReference type="GO" id="GO:0006508">
    <property type="term" value="P:proteolysis"/>
    <property type="evidence" value="ECO:0007669"/>
    <property type="project" value="UniProtKB-KW"/>
</dbReference>
<dbReference type="Pfam" id="PF00326">
    <property type="entry name" value="Peptidase_S9"/>
    <property type="match status" value="1"/>
</dbReference>
<evidence type="ECO:0000256" key="4">
    <source>
        <dbReference type="ARBA" id="ARBA00022801"/>
    </source>
</evidence>
<dbReference type="InterPro" id="IPR011042">
    <property type="entry name" value="6-blade_b-propeller_TolB-like"/>
</dbReference>
<evidence type="ECO:0000256" key="2">
    <source>
        <dbReference type="ARBA" id="ARBA00022670"/>
    </source>
</evidence>
<dbReference type="GO" id="GO:0004252">
    <property type="term" value="F:serine-type endopeptidase activity"/>
    <property type="evidence" value="ECO:0007669"/>
    <property type="project" value="TreeGrafter"/>
</dbReference>
<dbReference type="InterPro" id="IPR011659">
    <property type="entry name" value="WD40"/>
</dbReference>
<dbReference type="KEGG" id="lcre:Pla8534_68940"/>
<dbReference type="PANTHER" id="PTHR42776">
    <property type="entry name" value="SERINE PEPTIDASE S9 FAMILY MEMBER"/>
    <property type="match status" value="1"/>
</dbReference>
<dbReference type="EMBL" id="CP036433">
    <property type="protein sequence ID" value="QDU98983.1"/>
    <property type="molecule type" value="Genomic_DNA"/>
</dbReference>
<keyword evidence="2" id="KW-0645">Protease</keyword>
<evidence type="ECO:0000256" key="1">
    <source>
        <dbReference type="ARBA" id="ARBA00010040"/>
    </source>
</evidence>
<dbReference type="Pfam" id="PF07676">
    <property type="entry name" value="PD40"/>
    <property type="match status" value="1"/>
</dbReference>
<organism evidence="7 8">
    <name type="scientific">Lignipirellula cremea</name>
    <dbReference type="NCBI Taxonomy" id="2528010"/>
    <lineage>
        <taxon>Bacteria</taxon>
        <taxon>Pseudomonadati</taxon>
        <taxon>Planctomycetota</taxon>
        <taxon>Planctomycetia</taxon>
        <taxon>Pirellulales</taxon>
        <taxon>Pirellulaceae</taxon>
        <taxon>Lignipirellula</taxon>
    </lineage>
</organism>
<feature type="domain" description="Peptidase S9 prolyl oligopeptidase catalytic" evidence="6">
    <location>
        <begin position="471"/>
        <end position="676"/>
    </location>
</feature>
<dbReference type="Proteomes" id="UP000317648">
    <property type="component" value="Chromosome"/>
</dbReference>
<evidence type="ECO:0000313" key="7">
    <source>
        <dbReference type="EMBL" id="QDU98983.1"/>
    </source>
</evidence>
<dbReference type="SUPFAM" id="SSF53474">
    <property type="entry name" value="alpha/beta-Hydrolases"/>
    <property type="match status" value="1"/>
</dbReference>
<dbReference type="InterPro" id="IPR001375">
    <property type="entry name" value="Peptidase_S9_cat"/>
</dbReference>
<reference evidence="7 8" key="1">
    <citation type="submission" date="2019-02" db="EMBL/GenBank/DDBJ databases">
        <title>Deep-cultivation of Planctomycetes and their phenomic and genomic characterization uncovers novel biology.</title>
        <authorList>
            <person name="Wiegand S."/>
            <person name="Jogler M."/>
            <person name="Boedeker C."/>
            <person name="Pinto D."/>
            <person name="Vollmers J."/>
            <person name="Rivas-Marin E."/>
            <person name="Kohn T."/>
            <person name="Peeters S.H."/>
            <person name="Heuer A."/>
            <person name="Rast P."/>
            <person name="Oberbeckmann S."/>
            <person name="Bunk B."/>
            <person name="Jeske O."/>
            <person name="Meyerdierks A."/>
            <person name="Storesund J.E."/>
            <person name="Kallscheuer N."/>
            <person name="Luecker S."/>
            <person name="Lage O.M."/>
            <person name="Pohl T."/>
            <person name="Merkel B.J."/>
            <person name="Hornburger P."/>
            <person name="Mueller R.-W."/>
            <person name="Bruemmer F."/>
            <person name="Labrenz M."/>
            <person name="Spormann A.M."/>
            <person name="Op den Camp H."/>
            <person name="Overmann J."/>
            <person name="Amann R."/>
            <person name="Jetten M.S.M."/>
            <person name="Mascher T."/>
            <person name="Medema M.H."/>
            <person name="Devos D.P."/>
            <person name="Kaster A.-K."/>
            <person name="Ovreas L."/>
            <person name="Rohde M."/>
            <person name="Galperin M.Y."/>
            <person name="Jogler C."/>
        </authorList>
    </citation>
    <scope>NUCLEOTIDE SEQUENCE [LARGE SCALE GENOMIC DNA]</scope>
    <source>
        <strain evidence="7 8">Pla85_3_4</strain>
    </source>
</reference>
<dbReference type="SUPFAM" id="SSF82171">
    <property type="entry name" value="DPP6 N-terminal domain-like"/>
    <property type="match status" value="1"/>
</dbReference>
<dbReference type="InterPro" id="IPR029058">
    <property type="entry name" value="AB_hydrolase_fold"/>
</dbReference>
<evidence type="ECO:0000256" key="5">
    <source>
        <dbReference type="ARBA" id="ARBA00022825"/>
    </source>
</evidence>
<evidence type="ECO:0000313" key="8">
    <source>
        <dbReference type="Proteomes" id="UP000317648"/>
    </source>
</evidence>
<comment type="similarity">
    <text evidence="1">Belongs to the peptidase S9C family.</text>
</comment>
<keyword evidence="4 7" id="KW-0378">Hydrolase</keyword>
<dbReference type="Gene3D" id="3.40.50.1820">
    <property type="entry name" value="alpha/beta hydrolase"/>
    <property type="match status" value="1"/>
</dbReference>
<dbReference type="Gene3D" id="2.120.10.30">
    <property type="entry name" value="TolB, C-terminal domain"/>
    <property type="match status" value="2"/>
</dbReference>
<dbReference type="AlphaFoldDB" id="A0A518E4J0"/>
<keyword evidence="5" id="KW-0720">Serine protease</keyword>
<dbReference type="FunFam" id="3.40.50.1820:FF:000028">
    <property type="entry name" value="S9 family peptidase"/>
    <property type="match status" value="1"/>
</dbReference>
<accession>A0A518E4J0</accession>
<keyword evidence="3" id="KW-0732">Signal</keyword>
<name>A0A518E4J0_9BACT</name>
<dbReference type="RefSeq" id="WP_145058649.1">
    <property type="nucleotide sequence ID" value="NZ_CP036433.1"/>
</dbReference>
<proteinExistence type="inferred from homology"/>
<evidence type="ECO:0000259" key="6">
    <source>
        <dbReference type="Pfam" id="PF00326"/>
    </source>
</evidence>
<keyword evidence="8" id="KW-1185">Reference proteome</keyword>
<evidence type="ECO:0000256" key="3">
    <source>
        <dbReference type="ARBA" id="ARBA00022729"/>
    </source>
</evidence>
<dbReference type="EC" id="3.4.14.12" evidence="7"/>